<gene>
    <name evidence="2" type="ORF">FAZ21_09090</name>
</gene>
<dbReference type="OrthoDB" id="9815944at2"/>
<dbReference type="GO" id="GO:0016887">
    <property type="term" value="F:ATP hydrolysis activity"/>
    <property type="evidence" value="ECO:0007669"/>
    <property type="project" value="InterPro"/>
</dbReference>
<evidence type="ECO:0000313" key="2">
    <source>
        <dbReference type="EMBL" id="TJZ73768.1"/>
    </source>
</evidence>
<dbReference type="AlphaFoldDB" id="A0A4V6WI87"/>
<dbReference type="Pfam" id="PF13476">
    <property type="entry name" value="AAA_23"/>
    <property type="match status" value="1"/>
</dbReference>
<dbReference type="Proteomes" id="UP000310016">
    <property type="component" value="Unassembled WGS sequence"/>
</dbReference>
<reference evidence="2 3" key="1">
    <citation type="submission" date="2019-04" db="EMBL/GenBank/DDBJ databases">
        <title>Chitiniphilus eburnea sp. nov., a novel chitinolytic bacterium isolated from aquaculture sludge.</title>
        <authorList>
            <person name="Sheng M."/>
        </authorList>
    </citation>
    <scope>NUCLEOTIDE SEQUENCE [LARGE SCALE GENOMIC DNA]</scope>
    <source>
        <strain evidence="2 3">HX-2-15</strain>
    </source>
</reference>
<evidence type="ECO:0000259" key="1">
    <source>
        <dbReference type="Pfam" id="PF13476"/>
    </source>
</evidence>
<accession>A0A4V6WI87</accession>
<dbReference type="PANTHER" id="PTHR32114:SF2">
    <property type="entry name" value="ABC TRANSPORTER ABCH.3"/>
    <property type="match status" value="1"/>
</dbReference>
<keyword evidence="3" id="KW-1185">Reference proteome</keyword>
<dbReference type="EMBL" id="SUMF01000008">
    <property type="protein sequence ID" value="TJZ73768.1"/>
    <property type="molecule type" value="Genomic_DNA"/>
</dbReference>
<proteinExistence type="predicted"/>
<protein>
    <recommendedName>
        <fullName evidence="1">Rad50/SbcC-type AAA domain-containing protein</fullName>
    </recommendedName>
</protein>
<name>A0A4V6WI87_9NEIS</name>
<dbReference type="SUPFAM" id="SSF52540">
    <property type="entry name" value="P-loop containing nucleoside triphosphate hydrolases"/>
    <property type="match status" value="1"/>
</dbReference>
<dbReference type="Gene3D" id="3.40.50.300">
    <property type="entry name" value="P-loop containing nucleotide triphosphate hydrolases"/>
    <property type="match status" value="1"/>
</dbReference>
<comment type="caution">
    <text evidence="2">The sequence shown here is derived from an EMBL/GenBank/DDBJ whole genome shotgun (WGS) entry which is preliminary data.</text>
</comment>
<sequence>MGEHPVKLSHIQIENILGIRHADITPAAPVVLFAGRNGAGKSSLQDAIALALTGQPRRVKLKKQLAELISEGGKRGGVVIQAAGDTGESTFSYRLPTGVHSGAERLADNLFVPLVLDPTRFAAADPDQRRQWLFELVGCEASASVVRARLLKRGATSERVDSVLPLIHAGFPEAAKAAALRASEARGAWKSVTGEAYGSVKADAWSAPIPPAVNGGNLAELDALSVELDGKIEALQIDLGRALEAEEQAHRREAELDHLRETAERLPRFTAKLEADRAEVARMSALVDAARAAQGGDPTGPALLHRVVEALRAIPADCRPANVADLFAEYDRDYAAHPGNPELAARLGEYAHALQVVQRAVTNDEQDVARAEQAVARLAEPAPAQSRLDTSTAQMQLDVLRAERAEVVQRHAAVRESMHAAARAATLTETAARHHADVLAWCEIADALGPDGIPGEILADALAPVNRLLMTLSQVAGWGVSAPARIDPAMTLTLDGRPYALLSESERWRVDCLLALAIAELSGLHFVMLDRMDVLDLLARNQLLDLLADRVDNGALAGAVVCATLKAAPADLGPQFDVHWIEAGRVVAAADSLIV</sequence>
<dbReference type="PANTHER" id="PTHR32114">
    <property type="entry name" value="ABC TRANSPORTER ABCH.3"/>
    <property type="match status" value="1"/>
</dbReference>
<dbReference type="InterPro" id="IPR038729">
    <property type="entry name" value="Rad50/SbcC_AAA"/>
</dbReference>
<organism evidence="2 3">
    <name type="scientific">Chitiniphilus eburneus</name>
    <dbReference type="NCBI Taxonomy" id="2571148"/>
    <lineage>
        <taxon>Bacteria</taxon>
        <taxon>Pseudomonadati</taxon>
        <taxon>Pseudomonadota</taxon>
        <taxon>Betaproteobacteria</taxon>
        <taxon>Neisseriales</taxon>
        <taxon>Chitinibacteraceae</taxon>
        <taxon>Chitiniphilus</taxon>
    </lineage>
</organism>
<evidence type="ECO:0000313" key="3">
    <source>
        <dbReference type="Proteomes" id="UP000310016"/>
    </source>
</evidence>
<dbReference type="GO" id="GO:0006302">
    <property type="term" value="P:double-strand break repair"/>
    <property type="evidence" value="ECO:0007669"/>
    <property type="project" value="InterPro"/>
</dbReference>
<dbReference type="InterPro" id="IPR027417">
    <property type="entry name" value="P-loop_NTPase"/>
</dbReference>
<feature type="domain" description="Rad50/SbcC-type AAA" evidence="1">
    <location>
        <begin position="11"/>
        <end position="64"/>
    </location>
</feature>